<dbReference type="Pfam" id="PF00589">
    <property type="entry name" value="Phage_integrase"/>
    <property type="match status" value="1"/>
</dbReference>
<gene>
    <name evidence="4" type="ORF">KPL37_18405</name>
</gene>
<proteinExistence type="inferred from homology"/>
<dbReference type="Proteomes" id="UP000776252">
    <property type="component" value="Unassembled WGS sequence"/>
</dbReference>
<reference evidence="4 5" key="1">
    <citation type="submission" date="2021-06" db="EMBL/GenBank/DDBJ databases">
        <title>Clostridia strains as spoilage organisms.</title>
        <authorList>
            <person name="Wambui J."/>
            <person name="Stephan R."/>
            <person name="Stevens M.J.A."/>
        </authorList>
    </citation>
    <scope>NUCLEOTIDE SEQUENCE [LARGE SCALE GENOMIC DNA]</scope>
    <source>
        <strain evidence="4 5">DSM 14204</strain>
    </source>
</reference>
<name>A0ABS6BYG9_9CLOT</name>
<comment type="caution">
    <text evidence="4">The sequence shown here is derived from an EMBL/GenBank/DDBJ whole genome shotgun (WGS) entry which is preliminary data.</text>
</comment>
<evidence type="ECO:0000256" key="2">
    <source>
        <dbReference type="ARBA" id="ARBA00023125"/>
    </source>
</evidence>
<dbReference type="RefSeq" id="WP_216151537.1">
    <property type="nucleotide sequence ID" value="NZ_JAHLDV010000084.1"/>
</dbReference>
<dbReference type="PANTHER" id="PTHR30349">
    <property type="entry name" value="PHAGE INTEGRASE-RELATED"/>
    <property type="match status" value="1"/>
</dbReference>
<dbReference type="PROSITE" id="PS51898">
    <property type="entry name" value="TYR_RECOMBINASE"/>
    <property type="match status" value="1"/>
</dbReference>
<dbReference type="InterPro" id="IPR050090">
    <property type="entry name" value="Tyrosine_recombinase_XerCD"/>
</dbReference>
<keyword evidence="2" id="KW-0238">DNA-binding</keyword>
<keyword evidence="5" id="KW-1185">Reference proteome</keyword>
<feature type="domain" description="Tyr recombinase" evidence="3">
    <location>
        <begin position="101"/>
        <end position="305"/>
    </location>
</feature>
<dbReference type="PANTHER" id="PTHR30349:SF41">
    <property type="entry name" value="INTEGRASE_RECOMBINASE PROTEIN MJ0367-RELATED"/>
    <property type="match status" value="1"/>
</dbReference>
<organism evidence="4 5">
    <name type="scientific">Clostridium frigoris</name>
    <dbReference type="NCBI Taxonomy" id="205327"/>
    <lineage>
        <taxon>Bacteria</taxon>
        <taxon>Bacillati</taxon>
        <taxon>Bacillota</taxon>
        <taxon>Clostridia</taxon>
        <taxon>Eubacteriales</taxon>
        <taxon>Clostridiaceae</taxon>
        <taxon>Clostridium</taxon>
    </lineage>
</organism>
<evidence type="ECO:0000259" key="3">
    <source>
        <dbReference type="PROSITE" id="PS51898"/>
    </source>
</evidence>
<dbReference type="InterPro" id="IPR002104">
    <property type="entry name" value="Integrase_catalytic"/>
</dbReference>
<comment type="similarity">
    <text evidence="1">Belongs to the 'phage' integrase family.</text>
</comment>
<sequence>MLFKSALSEEFNKYLQIRASAGKYIKHAKYILLNLDTFLHQFNSLEKELSEETLISWCKTFTCKSSTKKRKVLVIRDFAKYLSSLGYTAFIPEIPRASSDYVPYIFSEKEWLRIIDACDNLSCGNTCSNTPIEFPLLVRMLYGCGLRLNEALSLQMKDINLDDGILIIRQAKRNRQRLVPMSKSLTIICRKYCQRMLCLVHNEYSFVFFNYYNNHYSISWAERWFRIILEQAAIVYERSDKHDRGPCLHCLRHTFTFSSFAKAEIDGCTLDDSVPFLSTYLGHENITETDKYLKFSYELYPYAHKRISQYTVNVFPDVTEE</sequence>
<evidence type="ECO:0000313" key="4">
    <source>
        <dbReference type="EMBL" id="MBU3161670.1"/>
    </source>
</evidence>
<dbReference type="EMBL" id="JAHLDV010000084">
    <property type="protein sequence ID" value="MBU3161670.1"/>
    <property type="molecule type" value="Genomic_DNA"/>
</dbReference>
<accession>A0ABS6BYG9</accession>
<evidence type="ECO:0000256" key="1">
    <source>
        <dbReference type="ARBA" id="ARBA00008857"/>
    </source>
</evidence>
<evidence type="ECO:0000313" key="5">
    <source>
        <dbReference type="Proteomes" id="UP000776252"/>
    </source>
</evidence>
<protein>
    <submittedName>
        <fullName evidence="4">Tyrosine-type recombinase/integrase</fullName>
    </submittedName>
</protein>